<evidence type="ECO:0000313" key="2">
    <source>
        <dbReference type="Proteomes" id="UP000671914"/>
    </source>
</evidence>
<evidence type="ECO:0000313" key="1">
    <source>
        <dbReference type="EMBL" id="QTX05520.1"/>
    </source>
</evidence>
<dbReference type="AlphaFoldDB" id="A0A975FN73"/>
<proteinExistence type="predicted"/>
<keyword evidence="2" id="KW-1185">Reference proteome</keyword>
<accession>A0A975FN73</accession>
<gene>
    <name evidence="1" type="ORF">G127AT_04700</name>
</gene>
<reference evidence="1" key="1">
    <citation type="submission" date="2021-03" db="EMBL/GenBank/DDBJ databases">
        <title>Agromyces archimandritus sp. nov., isolated from the cockroach Archimandrita tessellata.</title>
        <authorList>
            <person name="Guzman J."/>
            <person name="Ortuzar M."/>
            <person name="Poehlein A."/>
            <person name="Daniel R."/>
            <person name="Trujillo M."/>
            <person name="Vilcinskas A."/>
        </authorList>
    </citation>
    <scope>NUCLEOTIDE SEQUENCE</scope>
    <source>
        <strain evidence="1">G127AT</strain>
    </source>
</reference>
<dbReference type="EMBL" id="CP071696">
    <property type="protein sequence ID" value="QTX05520.1"/>
    <property type="molecule type" value="Genomic_DNA"/>
</dbReference>
<protein>
    <submittedName>
        <fullName evidence="1">Uncharacterized protein</fullName>
    </submittedName>
</protein>
<name>A0A975FN73_9MICO</name>
<dbReference type="RefSeq" id="WP_210900518.1">
    <property type="nucleotide sequence ID" value="NZ_CP071696.1"/>
</dbReference>
<organism evidence="1 2">
    <name type="scientific">Agromyces archimandritae</name>
    <dbReference type="NCBI Taxonomy" id="2781962"/>
    <lineage>
        <taxon>Bacteria</taxon>
        <taxon>Bacillati</taxon>
        <taxon>Actinomycetota</taxon>
        <taxon>Actinomycetes</taxon>
        <taxon>Micrococcales</taxon>
        <taxon>Microbacteriaceae</taxon>
        <taxon>Agromyces</taxon>
    </lineage>
</organism>
<dbReference type="Proteomes" id="UP000671914">
    <property type="component" value="Chromosome"/>
</dbReference>
<dbReference type="KEGG" id="aarc:G127AT_04700"/>
<sequence>MSGMELTAEADPARWITVPAGLVEPQRTAWLDAATATARVASAHWDRPSDELVPHMVAHALELRGPGDGLVLQYWPPVVPGAVLVRVEVSEAPDRGAVASELRAEQLSHVEQFTGARLGPGYEWVHSAPLPGEAEDLLMGTQHLFLDEGLMVLATLDATIPELFAVVVDEVRAFVRTLRLGSGEDEWHSIPLPGEVGTRADLETWPTFGPAA</sequence>